<organism evidence="1 2">
    <name type="scientific">Aspergillus tanneri</name>
    <dbReference type="NCBI Taxonomy" id="1220188"/>
    <lineage>
        <taxon>Eukaryota</taxon>
        <taxon>Fungi</taxon>
        <taxon>Dikarya</taxon>
        <taxon>Ascomycota</taxon>
        <taxon>Pezizomycotina</taxon>
        <taxon>Eurotiomycetes</taxon>
        <taxon>Eurotiomycetidae</taxon>
        <taxon>Eurotiales</taxon>
        <taxon>Aspergillaceae</taxon>
        <taxon>Aspergillus</taxon>
        <taxon>Aspergillus subgen. Circumdati</taxon>
    </lineage>
</organism>
<proteinExistence type="predicted"/>
<dbReference type="EMBL" id="SOSA01000566">
    <property type="protein sequence ID" value="THC90054.1"/>
    <property type="molecule type" value="Genomic_DNA"/>
</dbReference>
<keyword evidence="2" id="KW-1185">Reference proteome</keyword>
<gene>
    <name evidence="1" type="ORF">EYZ11_010484</name>
</gene>
<dbReference type="Proteomes" id="UP000308092">
    <property type="component" value="Unassembled WGS sequence"/>
</dbReference>
<accession>A0A4V3UN76</accession>
<dbReference type="VEuPathDB" id="FungiDB:EYZ11_010484"/>
<protein>
    <submittedName>
        <fullName evidence="1">Uncharacterized protein</fullName>
    </submittedName>
</protein>
<reference evidence="1 2" key="1">
    <citation type="submission" date="2019-03" db="EMBL/GenBank/DDBJ databases">
        <title>The genome sequence of a newly discovered highly antifungal drug resistant Aspergillus species, Aspergillus tanneri NIH 1004.</title>
        <authorList>
            <person name="Mounaud S."/>
            <person name="Singh I."/>
            <person name="Joardar V."/>
            <person name="Pakala S."/>
            <person name="Pakala S."/>
            <person name="Venepally P."/>
            <person name="Hoover J."/>
            <person name="Nierman W."/>
            <person name="Chung J."/>
            <person name="Losada L."/>
        </authorList>
    </citation>
    <scope>NUCLEOTIDE SEQUENCE [LARGE SCALE GENOMIC DNA]</scope>
    <source>
        <strain evidence="1 2">NIH1004</strain>
    </source>
</reference>
<dbReference type="AlphaFoldDB" id="A0A4V3UN76"/>
<comment type="caution">
    <text evidence="1">The sequence shown here is derived from an EMBL/GenBank/DDBJ whole genome shotgun (WGS) entry which is preliminary data.</text>
</comment>
<evidence type="ECO:0000313" key="2">
    <source>
        <dbReference type="Proteomes" id="UP000308092"/>
    </source>
</evidence>
<evidence type="ECO:0000313" key="1">
    <source>
        <dbReference type="EMBL" id="THC90054.1"/>
    </source>
</evidence>
<sequence>MTVLVLESAWPTLELRKVLSVPRQNLLSLAERNPPYLPLASWVLTCNTLSAVPILEPSAVGPVHESRSRGLRRMESLFDREDSDFAWKARPMSSHFLRIHQKDPSAGSGQVVELDYIPIGSVLGVNVVLEVIEIM</sequence>
<name>A0A4V3UN76_9EURO</name>